<dbReference type="Proteomes" id="UP000264146">
    <property type="component" value="Chromosome"/>
</dbReference>
<evidence type="ECO:0000313" key="4">
    <source>
        <dbReference type="Proteomes" id="UP000264146"/>
    </source>
</evidence>
<evidence type="ECO:0000313" key="5">
    <source>
        <dbReference type="Proteomes" id="UP000572988"/>
    </source>
</evidence>
<reference evidence="2 5" key="1">
    <citation type="submission" date="2018-01" db="EMBL/GenBank/DDBJ databases">
        <title>Complete genome sequence of Staphylococcus Scheliferi isolated from human.</title>
        <authorList>
            <person name="Abouelkhair M.A."/>
            <person name="Bemis D.A."/>
            <person name="Kania S.A."/>
        </authorList>
    </citation>
    <scope>NUCLEOTIDE SEQUENCE [LARGE SCALE GENOMIC DNA]</scope>
    <source>
        <strain evidence="2 5">ATCC 43808</strain>
    </source>
</reference>
<sequence length="117" mass="13607">MIQRDIPNSMQAFKNLVALQKIVLNFDLIYQKDPDEANVLLTTLQNKVTRLFESLPHPDDIILPTTYSYEIYYACLHNLYHNPLVLIDFGSQRRVNNGYLHVINQAAAHFNISHCDY</sequence>
<reference evidence="1 4" key="3">
    <citation type="submission" date="2020-11" db="EMBL/GenBank/DDBJ databases">
        <authorList>
            <consortium name="Pathogen Informatics"/>
        </authorList>
    </citation>
    <scope>NUCLEOTIDE SEQUENCE [LARGE SCALE GENOMIC DNA]</scope>
    <source>
        <strain evidence="1 4">NCTC12218</strain>
    </source>
</reference>
<reference evidence="3" key="2">
    <citation type="submission" date="2018-06" db="EMBL/GenBank/DDBJ databases">
        <authorList>
            <consortium name="Pathogen Informatics"/>
            <person name="Doyle S."/>
        </authorList>
    </citation>
    <scope>NUCLEOTIDE SEQUENCE [LARGE SCALE GENOMIC DNA]</scope>
    <source>
        <strain evidence="3">NCTC12218</strain>
    </source>
</reference>
<accession>A0A7Z7QNI4</accession>
<gene>
    <name evidence="2" type="ORF">C1O36_10835</name>
    <name evidence="3" type="ORF">NCTC12218_00582</name>
</gene>
<dbReference type="EMBL" id="LR962863">
    <property type="protein sequence ID" value="CAD7358996.1"/>
    <property type="molecule type" value="Genomic_DNA"/>
</dbReference>
<proteinExistence type="predicted"/>
<dbReference type="AlphaFoldDB" id="A0A7Z7QNI4"/>
<keyword evidence="5" id="KW-1185">Reference proteome</keyword>
<dbReference type="EMBL" id="UHEF01000001">
    <property type="protein sequence ID" value="SUM87330.1"/>
    <property type="molecule type" value="Genomic_DNA"/>
</dbReference>
<evidence type="ECO:0000313" key="1">
    <source>
        <dbReference type="EMBL" id="CAD7358996.1"/>
    </source>
</evidence>
<protein>
    <submittedName>
        <fullName evidence="3">Uncharacterized protein</fullName>
    </submittedName>
</protein>
<evidence type="ECO:0000313" key="2">
    <source>
        <dbReference type="EMBL" id="NHA34958.1"/>
    </source>
</evidence>
<organism evidence="3">
    <name type="scientific">Staphylococcus schleiferi</name>
    <dbReference type="NCBI Taxonomy" id="1295"/>
    <lineage>
        <taxon>Bacteria</taxon>
        <taxon>Bacillati</taxon>
        <taxon>Bacillota</taxon>
        <taxon>Bacilli</taxon>
        <taxon>Bacillales</taxon>
        <taxon>Staphylococcaceae</taxon>
        <taxon>Staphylococcus</taxon>
    </lineage>
</organism>
<dbReference type="RefSeq" id="WP_016426282.1">
    <property type="nucleotide sequence ID" value="NZ_CABKRV010000002.1"/>
</dbReference>
<dbReference type="Proteomes" id="UP000572988">
    <property type="component" value="Unassembled WGS sequence"/>
</dbReference>
<dbReference type="GeneID" id="93789313"/>
<dbReference type="EMBL" id="POVK01000045">
    <property type="protein sequence ID" value="NHA34958.1"/>
    <property type="molecule type" value="Genomic_DNA"/>
</dbReference>
<evidence type="ECO:0000313" key="3">
    <source>
        <dbReference type="EMBL" id="SUM87330.1"/>
    </source>
</evidence>
<name>A0A7Z7QNI4_STASC</name>